<feature type="compositionally biased region" description="Polar residues" evidence="1">
    <location>
        <begin position="182"/>
        <end position="214"/>
    </location>
</feature>
<dbReference type="EMBL" id="JAOYFB010000038">
    <property type="protein sequence ID" value="KAK4028098.1"/>
    <property type="molecule type" value="Genomic_DNA"/>
</dbReference>
<feature type="region of interest" description="Disordered" evidence="1">
    <location>
        <begin position="314"/>
        <end position="333"/>
    </location>
</feature>
<evidence type="ECO:0000256" key="1">
    <source>
        <dbReference type="SAM" id="MobiDB-lite"/>
    </source>
</evidence>
<gene>
    <name evidence="2" type="ORF">OUZ56_017276</name>
</gene>
<protein>
    <submittedName>
        <fullName evidence="2">Uncharacterized protein</fullName>
    </submittedName>
</protein>
<organism evidence="2 3">
    <name type="scientific">Daphnia magna</name>
    <dbReference type="NCBI Taxonomy" id="35525"/>
    <lineage>
        <taxon>Eukaryota</taxon>
        <taxon>Metazoa</taxon>
        <taxon>Ecdysozoa</taxon>
        <taxon>Arthropoda</taxon>
        <taxon>Crustacea</taxon>
        <taxon>Branchiopoda</taxon>
        <taxon>Diplostraca</taxon>
        <taxon>Cladocera</taxon>
        <taxon>Anomopoda</taxon>
        <taxon>Daphniidae</taxon>
        <taxon>Daphnia</taxon>
    </lineage>
</organism>
<keyword evidence="3" id="KW-1185">Reference proteome</keyword>
<name>A0ABR0ASJ5_9CRUS</name>
<reference evidence="2 3" key="1">
    <citation type="journal article" date="2023" name="Nucleic Acids Res.">
        <title>The hologenome of Daphnia magna reveals possible DNA methylation and microbiome-mediated evolution of the host genome.</title>
        <authorList>
            <person name="Chaturvedi A."/>
            <person name="Li X."/>
            <person name="Dhandapani V."/>
            <person name="Marshall H."/>
            <person name="Kissane S."/>
            <person name="Cuenca-Cambronero M."/>
            <person name="Asole G."/>
            <person name="Calvet F."/>
            <person name="Ruiz-Romero M."/>
            <person name="Marangio P."/>
            <person name="Guigo R."/>
            <person name="Rago D."/>
            <person name="Mirbahai L."/>
            <person name="Eastwood N."/>
            <person name="Colbourne J.K."/>
            <person name="Zhou J."/>
            <person name="Mallon E."/>
            <person name="Orsini L."/>
        </authorList>
    </citation>
    <scope>NUCLEOTIDE SEQUENCE [LARGE SCALE GENOMIC DNA]</scope>
    <source>
        <strain evidence="2">LRV0_1</strain>
    </source>
</reference>
<proteinExistence type="predicted"/>
<evidence type="ECO:0000313" key="2">
    <source>
        <dbReference type="EMBL" id="KAK4028098.1"/>
    </source>
</evidence>
<accession>A0ABR0ASJ5</accession>
<feature type="compositionally biased region" description="Acidic residues" evidence="1">
    <location>
        <begin position="321"/>
        <end position="333"/>
    </location>
</feature>
<evidence type="ECO:0000313" key="3">
    <source>
        <dbReference type="Proteomes" id="UP001234178"/>
    </source>
</evidence>
<comment type="caution">
    <text evidence="2">The sequence shown here is derived from an EMBL/GenBank/DDBJ whole genome shotgun (WGS) entry which is preliminary data.</text>
</comment>
<dbReference type="Proteomes" id="UP001234178">
    <property type="component" value="Unassembled WGS sequence"/>
</dbReference>
<sequence length="333" mass="36931">MAIHLSLTHKTGNNSNAAATLVVRFRIVNPKEAPLKGCWVEIVAENWVKEDILYITDNSYSSAYKRNMLIDTYEEARQNLPRAKKGLPILPNDPSQTGRGCQQITLKSRKLPGEATTEQESDVSLNVESYFATTSKSLLKTNTTASKGKGIAKRSAPGPKKKKEKPHDTNQVETVPKAINTPRPQQIQKSSSTTCLVPADTSSNQPSARSITDNDGNESCLDFNNDCTDIEQNSQEINDEMLCTGFPNDTQGMSNGNMVQSFSMDTEYLTAPCRNRSKENRKPHNHFLKLIAARSVFSVLAQMNEKLNMIEKTVAKPVTDENNENDSSDEEDD</sequence>
<feature type="region of interest" description="Disordered" evidence="1">
    <location>
        <begin position="142"/>
        <end position="216"/>
    </location>
</feature>